<accession>A0A1X7T2N8</accession>
<name>A0A1X7T2N8_AMPQE</name>
<reference evidence="1" key="1">
    <citation type="submission" date="2017-05" db="UniProtKB">
        <authorList>
            <consortium name="EnsemblMetazoa"/>
        </authorList>
    </citation>
    <scope>IDENTIFICATION</scope>
</reference>
<dbReference type="eggNOG" id="KOG1256">
    <property type="taxonomic scope" value="Eukaryota"/>
</dbReference>
<dbReference type="AlphaFoldDB" id="A0A1X7T2N8"/>
<protein>
    <recommendedName>
        <fullName evidence="2">AMP-dependent synthetase/ligase domain-containing protein</fullName>
    </recommendedName>
</protein>
<dbReference type="EnsemblMetazoa" id="Aqu2.1.08724_001">
    <property type="protein sequence ID" value="Aqu2.1.08724_001"/>
    <property type="gene ID" value="Aqu2.1.08724"/>
</dbReference>
<proteinExistence type="predicted"/>
<dbReference type="OrthoDB" id="3633556at2759"/>
<organism evidence="1">
    <name type="scientific">Amphimedon queenslandica</name>
    <name type="common">Sponge</name>
    <dbReference type="NCBI Taxonomy" id="400682"/>
    <lineage>
        <taxon>Eukaryota</taxon>
        <taxon>Metazoa</taxon>
        <taxon>Porifera</taxon>
        <taxon>Demospongiae</taxon>
        <taxon>Heteroscleromorpha</taxon>
        <taxon>Haplosclerida</taxon>
        <taxon>Niphatidae</taxon>
        <taxon>Amphimedon</taxon>
    </lineage>
</organism>
<dbReference type="STRING" id="400682.A0A1X7T2N8"/>
<dbReference type="InParanoid" id="A0A1X7T2N8"/>
<evidence type="ECO:0008006" key="2">
    <source>
        <dbReference type="Google" id="ProtNLM"/>
    </source>
</evidence>
<evidence type="ECO:0000313" key="1">
    <source>
        <dbReference type="EnsemblMetazoa" id="Aqu2.1.08724_001"/>
    </source>
</evidence>
<sequence>VNIDPNTGAPTDKLLDDVVKQFVGLGSSTTTVSQVLETKDSAVYSAIQSAIDKANESAISSAQKVQKFVILKNDLSIPGGELGPTLKLKRFYVMSKYSEVIDDMYSQ</sequence>